<gene>
    <name evidence="10" type="ORF">BW733_03500</name>
</gene>
<evidence type="ECO:0000256" key="4">
    <source>
        <dbReference type="ARBA" id="ARBA00022692"/>
    </source>
</evidence>
<dbReference type="GO" id="GO:0016757">
    <property type="term" value="F:glycosyltransferase activity"/>
    <property type="evidence" value="ECO:0007669"/>
    <property type="project" value="UniProtKB-KW"/>
</dbReference>
<keyword evidence="11" id="KW-1185">Reference proteome</keyword>
<evidence type="ECO:0000256" key="1">
    <source>
        <dbReference type="ARBA" id="ARBA00004141"/>
    </source>
</evidence>
<dbReference type="AlphaFoldDB" id="A0A1Q2CVC5"/>
<evidence type="ECO:0000256" key="6">
    <source>
        <dbReference type="ARBA" id="ARBA00023136"/>
    </source>
</evidence>
<feature type="transmembrane region" description="Helical" evidence="9">
    <location>
        <begin position="435"/>
        <end position="452"/>
    </location>
</feature>
<evidence type="ECO:0008006" key="12">
    <source>
        <dbReference type="Google" id="ProtNLM"/>
    </source>
</evidence>
<dbReference type="RefSeq" id="WP_077347921.1">
    <property type="nucleotide sequence ID" value="NZ_CP019607.1"/>
</dbReference>
<evidence type="ECO:0000313" key="10">
    <source>
        <dbReference type="EMBL" id="AQP50037.1"/>
    </source>
</evidence>
<feature type="transmembrane region" description="Helical" evidence="9">
    <location>
        <begin position="20"/>
        <end position="40"/>
    </location>
</feature>
<proteinExistence type="inferred from homology"/>
<feature type="transmembrane region" description="Helical" evidence="9">
    <location>
        <begin position="187"/>
        <end position="208"/>
    </location>
</feature>
<comment type="similarity">
    <text evidence="7">Belongs to the MptA/B family.</text>
</comment>
<reference evidence="10 11" key="1">
    <citation type="journal article" date="2008" name="Int. J. Syst. Evol. Microbiol.">
        <title>Tessaracoccus flavescens sp. nov., isolated from marine sediment.</title>
        <authorList>
            <person name="Lee D.W."/>
            <person name="Lee S.D."/>
        </authorList>
    </citation>
    <scope>NUCLEOTIDE SEQUENCE [LARGE SCALE GENOMIC DNA]</scope>
    <source>
        <strain evidence="10 11">SST-39T</strain>
    </source>
</reference>
<dbReference type="Pfam" id="PF26314">
    <property type="entry name" value="MptA_B_family"/>
    <property type="match status" value="1"/>
</dbReference>
<feature type="transmembrane region" description="Helical" evidence="9">
    <location>
        <begin position="259"/>
        <end position="286"/>
    </location>
</feature>
<feature type="transmembrane region" description="Helical" evidence="9">
    <location>
        <begin position="459"/>
        <end position="475"/>
    </location>
</feature>
<feature type="transmembrane region" description="Helical" evidence="9">
    <location>
        <begin position="306"/>
        <end position="330"/>
    </location>
</feature>
<feature type="transmembrane region" description="Helical" evidence="9">
    <location>
        <begin position="163"/>
        <end position="180"/>
    </location>
</feature>
<dbReference type="EMBL" id="CP019607">
    <property type="protein sequence ID" value="AQP50037.1"/>
    <property type="molecule type" value="Genomic_DNA"/>
</dbReference>
<keyword evidence="2" id="KW-0328">Glycosyltransferase</keyword>
<evidence type="ECO:0000256" key="2">
    <source>
        <dbReference type="ARBA" id="ARBA00022676"/>
    </source>
</evidence>
<keyword evidence="3" id="KW-0808">Transferase</keyword>
<dbReference type="GO" id="GO:0016020">
    <property type="term" value="C:membrane"/>
    <property type="evidence" value="ECO:0007669"/>
    <property type="project" value="UniProtKB-SubCell"/>
</dbReference>
<dbReference type="Proteomes" id="UP000188235">
    <property type="component" value="Chromosome"/>
</dbReference>
<feature type="transmembrane region" description="Helical" evidence="9">
    <location>
        <begin position="60"/>
        <end position="77"/>
    </location>
</feature>
<evidence type="ECO:0000256" key="9">
    <source>
        <dbReference type="SAM" id="Phobius"/>
    </source>
</evidence>
<evidence type="ECO:0000256" key="3">
    <source>
        <dbReference type="ARBA" id="ARBA00022679"/>
    </source>
</evidence>
<comment type="subcellular location">
    <subcellularLocation>
        <location evidence="1">Membrane</location>
        <topology evidence="1">Multi-pass membrane protein</topology>
    </subcellularLocation>
</comment>
<sequence length="502" mass="54316">MRSLVTRAWEDLRLAASTRAVWVGFLGSLGILLGSLSPAYLPQASPIWDVLRDLGIDGATTKWVGTIATLVGLSLLLESWFRLRPARRRAAGAPQLRHWAVLAIISAPMLVGPPIFSHDAYSYAAHGWLIHNGLNPYQVGPGILPGYFADQVAWVWRETTAPYGPLALWMSHGIVILAGFDPYLSAVLMRVPALIGVILIGVTVPRIAKRVGVDPAAASWFAVLNPILVIDFIGGAHNDAQMTGLMLAGILVTMKMRRWWLGAILVGVAASIKQPAFLVAVALPFLVAPWTSWRPRAVAWAALRALSSLAVAVAVFAAISVVSGLGFGWINAINVPGMVDTVSPFTVVGYLIQFPVNWITGDPTGRAAVVALKGIGSVMSMLGIVYFAYRHLGRRPLHFLSYSFIWFALCVPALHSWYLLWGAVLLPMTKPSTRALRGAIVATVVLLGFNAMNFGIRNGAWMMVLILFGAAYWTMHTHELSQPMDAGGDGPRPREKDQSPTP</sequence>
<feature type="region of interest" description="Disordered" evidence="8">
    <location>
        <begin position="483"/>
        <end position="502"/>
    </location>
</feature>
<evidence type="ECO:0000256" key="5">
    <source>
        <dbReference type="ARBA" id="ARBA00022989"/>
    </source>
</evidence>
<dbReference type="InterPro" id="IPR049829">
    <property type="entry name" value="MptA/B-like"/>
</dbReference>
<dbReference type="KEGG" id="tfa:BW733_03500"/>
<feature type="transmembrane region" description="Helical" evidence="9">
    <location>
        <begin position="367"/>
        <end position="387"/>
    </location>
</feature>
<dbReference type="STRING" id="399497.BW733_03500"/>
<evidence type="ECO:0000256" key="7">
    <source>
        <dbReference type="ARBA" id="ARBA00043987"/>
    </source>
</evidence>
<feature type="transmembrane region" description="Helical" evidence="9">
    <location>
        <begin position="98"/>
        <end position="116"/>
    </location>
</feature>
<feature type="transmembrane region" description="Helical" evidence="9">
    <location>
        <begin position="220"/>
        <end position="238"/>
    </location>
</feature>
<evidence type="ECO:0000256" key="8">
    <source>
        <dbReference type="SAM" id="MobiDB-lite"/>
    </source>
</evidence>
<organism evidence="10 11">
    <name type="scientific">Tessaracoccus flavescens</name>
    <dbReference type="NCBI Taxonomy" id="399497"/>
    <lineage>
        <taxon>Bacteria</taxon>
        <taxon>Bacillati</taxon>
        <taxon>Actinomycetota</taxon>
        <taxon>Actinomycetes</taxon>
        <taxon>Propionibacteriales</taxon>
        <taxon>Propionibacteriaceae</taxon>
        <taxon>Tessaracoccus</taxon>
    </lineage>
</organism>
<name>A0A1Q2CVC5_9ACTN</name>
<dbReference type="NCBIfam" id="NF038066">
    <property type="entry name" value="MptB"/>
    <property type="match status" value="1"/>
</dbReference>
<keyword evidence="4 9" id="KW-0812">Transmembrane</keyword>
<dbReference type="OrthoDB" id="5242303at2"/>
<feature type="transmembrane region" description="Helical" evidence="9">
    <location>
        <begin position="399"/>
        <end position="420"/>
    </location>
</feature>
<feature type="compositionally biased region" description="Basic and acidic residues" evidence="8">
    <location>
        <begin position="491"/>
        <end position="502"/>
    </location>
</feature>
<keyword evidence="5 9" id="KW-1133">Transmembrane helix</keyword>
<protein>
    <recommendedName>
        <fullName evidence="12">DUF2029 domain-containing protein</fullName>
    </recommendedName>
</protein>
<keyword evidence="6 9" id="KW-0472">Membrane</keyword>
<evidence type="ECO:0000313" key="11">
    <source>
        <dbReference type="Proteomes" id="UP000188235"/>
    </source>
</evidence>
<accession>A0A1Q2CVC5</accession>